<gene>
    <name evidence="2" type="primary">LOC107305009</name>
</gene>
<dbReference type="RefSeq" id="XP_015696793.1">
    <property type="nucleotide sequence ID" value="XM_015841307.1"/>
</dbReference>
<feature type="region of interest" description="Disordered" evidence="1">
    <location>
        <begin position="27"/>
        <end position="47"/>
    </location>
</feature>
<dbReference type="GeneID" id="107305009"/>
<keyword evidence="3" id="KW-1185">Reference proteome</keyword>
<evidence type="ECO:0000313" key="3">
    <source>
        <dbReference type="Proteomes" id="UP000006038"/>
    </source>
</evidence>
<sequence length="132" mass="14723">MDPTGESNYVKATPAWSIPSYGIPDHHQQGSGVHGLAPQNGPPHDLQADAAKLCKPLDVDPLTMASPDEPVTYTPEWLLNHPAYSFGWRVYQYEKKTTGVKYKVLDTMMKMRDTLKNEMSNSVNTIMTNEDA</sequence>
<name>J3KZZ6_ORYBR</name>
<reference evidence="2" key="1">
    <citation type="journal article" date="2013" name="Nat. Commun.">
        <title>Whole-genome sequencing of Oryza brachyantha reveals mechanisms underlying Oryza genome evolution.</title>
        <authorList>
            <person name="Chen J."/>
            <person name="Huang Q."/>
            <person name="Gao D."/>
            <person name="Wang J."/>
            <person name="Lang Y."/>
            <person name="Liu T."/>
            <person name="Li B."/>
            <person name="Bai Z."/>
            <person name="Luis Goicoechea J."/>
            <person name="Liang C."/>
            <person name="Chen C."/>
            <person name="Zhang W."/>
            <person name="Sun S."/>
            <person name="Liao Y."/>
            <person name="Zhang X."/>
            <person name="Yang L."/>
            <person name="Song C."/>
            <person name="Wang M."/>
            <person name="Shi J."/>
            <person name="Liu G."/>
            <person name="Liu J."/>
            <person name="Zhou H."/>
            <person name="Zhou W."/>
            <person name="Yu Q."/>
            <person name="An N."/>
            <person name="Chen Y."/>
            <person name="Cai Q."/>
            <person name="Wang B."/>
            <person name="Liu B."/>
            <person name="Min J."/>
            <person name="Huang Y."/>
            <person name="Wu H."/>
            <person name="Li Z."/>
            <person name="Zhang Y."/>
            <person name="Yin Y."/>
            <person name="Song W."/>
            <person name="Jiang J."/>
            <person name="Jackson S.A."/>
            <person name="Wing R.A."/>
            <person name="Wang J."/>
            <person name="Chen M."/>
        </authorList>
    </citation>
    <scope>NUCLEOTIDE SEQUENCE [LARGE SCALE GENOMIC DNA]</scope>
    <source>
        <strain evidence="2">cv. IRGC 101232</strain>
    </source>
</reference>
<protein>
    <submittedName>
        <fullName evidence="2">Uncharacterized protein</fullName>
    </submittedName>
</protein>
<accession>J3KZZ6</accession>
<dbReference type="Proteomes" id="UP000006038">
    <property type="component" value="Chromosome 1"/>
</dbReference>
<organism evidence="2">
    <name type="scientific">Oryza brachyantha</name>
    <name type="common">malo sina</name>
    <dbReference type="NCBI Taxonomy" id="4533"/>
    <lineage>
        <taxon>Eukaryota</taxon>
        <taxon>Viridiplantae</taxon>
        <taxon>Streptophyta</taxon>
        <taxon>Embryophyta</taxon>
        <taxon>Tracheophyta</taxon>
        <taxon>Spermatophyta</taxon>
        <taxon>Magnoliopsida</taxon>
        <taxon>Liliopsida</taxon>
        <taxon>Poales</taxon>
        <taxon>Poaceae</taxon>
        <taxon>BOP clade</taxon>
        <taxon>Oryzoideae</taxon>
        <taxon>Oryzeae</taxon>
        <taxon>Oryzinae</taxon>
        <taxon>Oryza</taxon>
    </lineage>
</organism>
<dbReference type="EnsemblPlants" id="OB01G25520.1">
    <property type="protein sequence ID" value="OB01G25520.1"/>
    <property type="gene ID" value="OB01G25520"/>
</dbReference>
<dbReference type="Gramene" id="OB01G25520.1">
    <property type="protein sequence ID" value="OB01G25520.1"/>
    <property type="gene ID" value="OB01G25520"/>
</dbReference>
<proteinExistence type="predicted"/>
<evidence type="ECO:0000256" key="1">
    <source>
        <dbReference type="SAM" id="MobiDB-lite"/>
    </source>
</evidence>
<dbReference type="OrthoDB" id="10475215at2759"/>
<dbReference type="HOGENOM" id="CLU_1920321_0_0_1"/>
<dbReference type="AlphaFoldDB" id="J3KZZ6"/>
<reference evidence="2" key="2">
    <citation type="submission" date="2013-04" db="UniProtKB">
        <authorList>
            <consortium name="EnsemblPlants"/>
        </authorList>
    </citation>
    <scope>IDENTIFICATION</scope>
</reference>
<evidence type="ECO:0000313" key="2">
    <source>
        <dbReference type="EnsemblPlants" id="OB01G25520.1"/>
    </source>
</evidence>